<dbReference type="AlphaFoldDB" id="A0AAE3R0H8"/>
<sequence>MGTWYSLYLFDEEKFTETVVPSLKRGLADRPDLFDLYKQTRLDHHTNLTTEIIASVASSLDTEFKSYPGYDPFSNDLSAFEKENPWYYEWSALFELVVFHECAYYKPELYCGKFGINSRFTDTSQGSVAYSILGDIANETIHTYYTIGIVNWITNEDVKLLLIDFDNLKRRNNPGDDSEHKLYDEDFYNLLLLADKHSLGLLYGADLKEYTIFERQLN</sequence>
<gene>
    <name evidence="1" type="ORF">QNI22_09510</name>
</gene>
<evidence type="ECO:0000313" key="1">
    <source>
        <dbReference type="EMBL" id="MDJ1500885.1"/>
    </source>
</evidence>
<organism evidence="1 2">
    <name type="scientific">Xanthocytophaga agilis</name>
    <dbReference type="NCBI Taxonomy" id="3048010"/>
    <lineage>
        <taxon>Bacteria</taxon>
        <taxon>Pseudomonadati</taxon>
        <taxon>Bacteroidota</taxon>
        <taxon>Cytophagia</taxon>
        <taxon>Cytophagales</taxon>
        <taxon>Rhodocytophagaceae</taxon>
        <taxon>Xanthocytophaga</taxon>
    </lineage>
</organism>
<keyword evidence="2" id="KW-1185">Reference proteome</keyword>
<accession>A0AAE3R0H8</accession>
<evidence type="ECO:0000313" key="2">
    <source>
        <dbReference type="Proteomes" id="UP001232063"/>
    </source>
</evidence>
<protein>
    <submittedName>
        <fullName evidence="1">Uncharacterized protein</fullName>
    </submittedName>
</protein>
<comment type="caution">
    <text evidence="1">The sequence shown here is derived from an EMBL/GenBank/DDBJ whole genome shotgun (WGS) entry which is preliminary data.</text>
</comment>
<reference evidence="1" key="1">
    <citation type="submission" date="2023-05" db="EMBL/GenBank/DDBJ databases">
        <authorList>
            <person name="Zhang X."/>
        </authorList>
    </citation>
    <scope>NUCLEOTIDE SEQUENCE</scope>
    <source>
        <strain evidence="1">BD1B2-1</strain>
    </source>
</reference>
<dbReference type="EMBL" id="JASJOU010000002">
    <property type="protein sequence ID" value="MDJ1500885.1"/>
    <property type="molecule type" value="Genomic_DNA"/>
</dbReference>
<dbReference type="Proteomes" id="UP001232063">
    <property type="component" value="Unassembled WGS sequence"/>
</dbReference>
<name>A0AAE3R0H8_9BACT</name>
<dbReference type="RefSeq" id="WP_314510411.1">
    <property type="nucleotide sequence ID" value="NZ_JASJOU010000002.1"/>
</dbReference>
<proteinExistence type="predicted"/>